<dbReference type="EMBL" id="KV784366">
    <property type="protein sequence ID" value="OEU12018.1"/>
    <property type="molecule type" value="Genomic_DNA"/>
</dbReference>
<dbReference type="PANTHER" id="PTHR42254">
    <property type="entry name" value="METALLOPHOS DOMAIN-CONTAINING PROTEIN"/>
    <property type="match status" value="1"/>
</dbReference>
<name>A0A1E7F1F1_9STRA</name>
<proteinExistence type="predicted"/>
<sequence length="457" mass="51203">SNGNGNDNDNDNDNGNSRTTSRSRFRLGYVTDVEGNIDYFLKFVQHSHVLTIQYWDTKTLILALKEEAYFVYGGDAVDKGPGDIRLVHALVALKRRYPHRVYLLVGNRDLNKLRFVAELSQEDLTRPLPDIPPPHWDPTAPSLLEYLTHKQQQQGDNSNINNTNIDIQTLNTRTNRLQYMLTHTLGCPQTFEFRREELGILLNNDEDEDEDDDEDGTNNFIDDETVVDSFLEEIQIGGSLYEYLSLADVAIVIGTTLFCHGAVDRHTMGFVPKLDTKFENPTSKPKAGRSFISSTSRSNGDSDAVSEWTEALNEYLKIGLNDYNQRPNWNANRTSRGGEALLALQNRAAMWGRSIVSNCYGDGGCITTSYATEVRKERQLDDDTDDNDDDDNNNGVDDPLLFENTSSDPMDTDVSQWLLQNGIHRVVVGHKPTGDSPAVLSADYTGVEIVSADTSFS</sequence>
<dbReference type="Proteomes" id="UP000095751">
    <property type="component" value="Unassembled WGS sequence"/>
</dbReference>
<protein>
    <submittedName>
        <fullName evidence="2">Uncharacterized protein</fullName>
    </submittedName>
</protein>
<evidence type="ECO:0000313" key="3">
    <source>
        <dbReference type="Proteomes" id="UP000095751"/>
    </source>
</evidence>
<organism evidence="2 3">
    <name type="scientific">Fragilariopsis cylindrus CCMP1102</name>
    <dbReference type="NCBI Taxonomy" id="635003"/>
    <lineage>
        <taxon>Eukaryota</taxon>
        <taxon>Sar</taxon>
        <taxon>Stramenopiles</taxon>
        <taxon>Ochrophyta</taxon>
        <taxon>Bacillariophyta</taxon>
        <taxon>Bacillariophyceae</taxon>
        <taxon>Bacillariophycidae</taxon>
        <taxon>Bacillariales</taxon>
        <taxon>Bacillariaceae</taxon>
        <taxon>Fragilariopsis</taxon>
    </lineage>
</organism>
<feature type="non-terminal residue" evidence="2">
    <location>
        <position position="457"/>
    </location>
</feature>
<dbReference type="KEGG" id="fcy:FRACYDRAFT_147895"/>
<feature type="region of interest" description="Disordered" evidence="1">
    <location>
        <begin position="279"/>
        <end position="303"/>
    </location>
</feature>
<gene>
    <name evidence="2" type="ORF">FRACYDRAFT_147895</name>
</gene>
<evidence type="ECO:0000313" key="2">
    <source>
        <dbReference type="EMBL" id="OEU12018.1"/>
    </source>
</evidence>
<evidence type="ECO:0000256" key="1">
    <source>
        <dbReference type="SAM" id="MobiDB-lite"/>
    </source>
</evidence>
<feature type="region of interest" description="Disordered" evidence="1">
    <location>
        <begin position="1"/>
        <end position="21"/>
    </location>
</feature>
<dbReference type="Gene3D" id="3.60.21.10">
    <property type="match status" value="1"/>
</dbReference>
<keyword evidence="3" id="KW-1185">Reference proteome</keyword>
<dbReference type="SUPFAM" id="SSF56300">
    <property type="entry name" value="Metallo-dependent phosphatases"/>
    <property type="match status" value="1"/>
</dbReference>
<dbReference type="InParanoid" id="A0A1E7F1F1"/>
<dbReference type="OrthoDB" id="426586at2759"/>
<accession>A0A1E7F1F1</accession>
<feature type="compositionally biased region" description="Polar residues" evidence="1">
    <location>
        <begin position="291"/>
        <end position="301"/>
    </location>
</feature>
<feature type="non-terminal residue" evidence="2">
    <location>
        <position position="1"/>
    </location>
</feature>
<reference evidence="2 3" key="1">
    <citation type="submission" date="2016-09" db="EMBL/GenBank/DDBJ databases">
        <title>Extensive genetic diversity and differential bi-allelic expression allows diatom success in the polar Southern Ocean.</title>
        <authorList>
            <consortium name="DOE Joint Genome Institute"/>
            <person name="Mock T."/>
            <person name="Otillar R.P."/>
            <person name="Strauss J."/>
            <person name="Dupont C."/>
            <person name="Frickenhaus S."/>
            <person name="Maumus F."/>
            <person name="Mcmullan M."/>
            <person name="Sanges R."/>
            <person name="Schmutz J."/>
            <person name="Toseland A."/>
            <person name="Valas R."/>
            <person name="Veluchamy A."/>
            <person name="Ward B.J."/>
            <person name="Allen A."/>
            <person name="Barry K."/>
            <person name="Falciatore A."/>
            <person name="Ferrante M."/>
            <person name="Fortunato A.E."/>
            <person name="Gloeckner G."/>
            <person name="Gruber A."/>
            <person name="Hipkin R."/>
            <person name="Janech M."/>
            <person name="Kroth P."/>
            <person name="Leese F."/>
            <person name="Lindquist E."/>
            <person name="Lyon B.R."/>
            <person name="Martin J."/>
            <person name="Mayer C."/>
            <person name="Parker M."/>
            <person name="Quesneville H."/>
            <person name="Raymond J."/>
            <person name="Uhlig C."/>
            <person name="Valentin K.U."/>
            <person name="Worden A.Z."/>
            <person name="Armbrust E.V."/>
            <person name="Bowler C."/>
            <person name="Green B."/>
            <person name="Moulton V."/>
            <person name="Van Oosterhout C."/>
            <person name="Grigoriev I."/>
        </authorList>
    </citation>
    <scope>NUCLEOTIDE SEQUENCE [LARGE SCALE GENOMIC DNA]</scope>
    <source>
        <strain evidence="2 3">CCMP1102</strain>
    </source>
</reference>
<feature type="compositionally biased region" description="Acidic residues" evidence="1">
    <location>
        <begin position="382"/>
        <end position="392"/>
    </location>
</feature>
<dbReference type="AlphaFoldDB" id="A0A1E7F1F1"/>
<dbReference type="InterPro" id="IPR029052">
    <property type="entry name" value="Metallo-depent_PP-like"/>
</dbReference>
<feature type="region of interest" description="Disordered" evidence="1">
    <location>
        <begin position="377"/>
        <end position="407"/>
    </location>
</feature>
<dbReference type="PANTHER" id="PTHR42254:SF1">
    <property type="entry name" value="CALCINEURIN-LIKE PHOSPHOESTERASE DOMAIN-CONTAINING PROTEIN"/>
    <property type="match status" value="1"/>
</dbReference>